<dbReference type="PANTHER" id="PTHR35802">
    <property type="entry name" value="PROTEASE SYNTHASE AND SPORULATION PROTEIN PAI 2"/>
    <property type="match status" value="1"/>
</dbReference>
<dbReference type="OMA" id="AKANPQW"/>
<dbReference type="InterPro" id="IPR012349">
    <property type="entry name" value="Split_barrel_FMN-bd"/>
</dbReference>
<evidence type="ECO:0008006" key="3">
    <source>
        <dbReference type="Google" id="ProtNLM"/>
    </source>
</evidence>
<comment type="caution">
    <text evidence="1">The sequence shown here is derived from an EMBL/GenBank/DDBJ whole genome shotgun (WGS) entry which is preliminary data.</text>
</comment>
<dbReference type="OrthoDB" id="2101473at2759"/>
<reference evidence="1 2" key="1">
    <citation type="submission" date="2016-03" db="EMBL/GenBank/DDBJ databases">
        <title>Whole genome sequencing of Grifola frondosa 9006-11.</title>
        <authorList>
            <person name="Min B."/>
            <person name="Park H."/>
            <person name="Kim J.-G."/>
            <person name="Cho H."/>
            <person name="Oh Y.-L."/>
            <person name="Kong W.-S."/>
            <person name="Choi I.-G."/>
        </authorList>
    </citation>
    <scope>NUCLEOTIDE SEQUENCE [LARGE SCALE GENOMIC DNA]</scope>
    <source>
        <strain evidence="1 2">9006-11</strain>
    </source>
</reference>
<dbReference type="InterPro" id="IPR007396">
    <property type="entry name" value="TR_PAI2-type"/>
</dbReference>
<dbReference type="AlphaFoldDB" id="A0A1C7M7H8"/>
<keyword evidence="2" id="KW-1185">Reference proteome</keyword>
<organism evidence="1 2">
    <name type="scientific">Grifola frondosa</name>
    <name type="common">Maitake</name>
    <name type="synonym">Polyporus frondosus</name>
    <dbReference type="NCBI Taxonomy" id="5627"/>
    <lineage>
        <taxon>Eukaryota</taxon>
        <taxon>Fungi</taxon>
        <taxon>Dikarya</taxon>
        <taxon>Basidiomycota</taxon>
        <taxon>Agaricomycotina</taxon>
        <taxon>Agaricomycetes</taxon>
        <taxon>Polyporales</taxon>
        <taxon>Grifolaceae</taxon>
        <taxon>Grifola</taxon>
    </lineage>
</organism>
<sequence>MYLRDIYAEHHIPTLRQFIRDNPLGIFTTAIPSPGNPLLQSSHIPWILDVADEASDTELGTLHGHMARANPQAKAIIESITSNPTENDNAPKLQEEVLILFDGPVHHYITPKFYTETKPATGKVVPTWNYAAVQVYGKATIYFDAKAQATADFLARQLPDLSQHAETHIMGYDKPWAVADAPAPYVELLKKAIIGIEVQITSMGGKFKMSQERVKGDRDGIIEGFEALGTETGMRMAEMVKETACRIGRRRSLAVNDRISSIGDEYFACGYQFLS</sequence>
<gene>
    <name evidence="1" type="ORF">A0H81_06849</name>
</gene>
<name>A0A1C7M7H8_GRIFR</name>
<evidence type="ECO:0000313" key="2">
    <source>
        <dbReference type="Proteomes" id="UP000092993"/>
    </source>
</evidence>
<dbReference type="Pfam" id="PF04299">
    <property type="entry name" value="FMN_bind_2"/>
    <property type="match status" value="1"/>
</dbReference>
<dbReference type="Gene3D" id="2.30.110.10">
    <property type="entry name" value="Electron Transport, Fmn-binding Protein, Chain A"/>
    <property type="match status" value="1"/>
</dbReference>
<accession>A0A1C7M7H8</accession>
<dbReference type="PANTHER" id="PTHR35802:SF1">
    <property type="entry name" value="PROTEASE SYNTHASE AND SPORULATION PROTEIN PAI 2"/>
    <property type="match status" value="1"/>
</dbReference>
<dbReference type="SUPFAM" id="SSF50475">
    <property type="entry name" value="FMN-binding split barrel"/>
    <property type="match status" value="1"/>
</dbReference>
<dbReference type="Proteomes" id="UP000092993">
    <property type="component" value="Unassembled WGS sequence"/>
</dbReference>
<evidence type="ECO:0000313" key="1">
    <source>
        <dbReference type="EMBL" id="OBZ72865.1"/>
    </source>
</evidence>
<protein>
    <recommendedName>
        <fullName evidence="3">Transcriptional regulator</fullName>
    </recommendedName>
</protein>
<dbReference type="EMBL" id="LUGG01000007">
    <property type="protein sequence ID" value="OBZ72865.1"/>
    <property type="molecule type" value="Genomic_DNA"/>
</dbReference>
<proteinExistence type="predicted"/>